<accession>W1P3M2</accession>
<reference evidence="2" key="1">
    <citation type="journal article" date="2013" name="Science">
        <title>The Amborella genome and the evolution of flowering plants.</title>
        <authorList>
            <consortium name="Amborella Genome Project"/>
        </authorList>
    </citation>
    <scope>NUCLEOTIDE SEQUENCE [LARGE SCALE GENOMIC DNA]</scope>
</reference>
<proteinExistence type="predicted"/>
<dbReference type="Gramene" id="ERN02229">
    <property type="protein sequence ID" value="ERN02229"/>
    <property type="gene ID" value="AMTR_s00045p00217950"/>
</dbReference>
<dbReference type="EMBL" id="KI394661">
    <property type="protein sequence ID" value="ERN02229.1"/>
    <property type="molecule type" value="Genomic_DNA"/>
</dbReference>
<evidence type="ECO:0000313" key="2">
    <source>
        <dbReference type="Proteomes" id="UP000017836"/>
    </source>
</evidence>
<organism evidence="1 2">
    <name type="scientific">Amborella trichopoda</name>
    <dbReference type="NCBI Taxonomy" id="13333"/>
    <lineage>
        <taxon>Eukaryota</taxon>
        <taxon>Viridiplantae</taxon>
        <taxon>Streptophyta</taxon>
        <taxon>Embryophyta</taxon>
        <taxon>Tracheophyta</taxon>
        <taxon>Spermatophyta</taxon>
        <taxon>Magnoliopsida</taxon>
        <taxon>Amborellales</taxon>
        <taxon>Amborellaceae</taxon>
        <taxon>Amborella</taxon>
    </lineage>
</organism>
<dbReference type="AlphaFoldDB" id="W1P3M2"/>
<evidence type="ECO:0000313" key="1">
    <source>
        <dbReference type="EMBL" id="ERN02229.1"/>
    </source>
</evidence>
<name>W1P3M2_AMBTC</name>
<dbReference type="Proteomes" id="UP000017836">
    <property type="component" value="Unassembled WGS sequence"/>
</dbReference>
<sequence length="147" mass="17201">MAPRSRNLRAVRKQKLSKVLPRVPMPLRMVSGRRNFQSGSRRFRRHYQWCQCPSSGVMKQKLPVVLQKVPKALPMVPAPLQWHQEAESPSTLHSGANTLMKRDEWHYNQVKRQLDRSRNEQLTSSLVQEALKPFENLMNSDWLTRST</sequence>
<keyword evidence="2" id="KW-1185">Reference proteome</keyword>
<gene>
    <name evidence="1" type="ORF">AMTR_s00045p00217950</name>
</gene>
<dbReference type="HOGENOM" id="CLU_1770555_0_0_1"/>
<protein>
    <submittedName>
        <fullName evidence="1">Uncharacterized protein</fullName>
    </submittedName>
</protein>